<keyword evidence="18" id="KW-0723">Serine/threonine-protein kinase</keyword>
<evidence type="ECO:0000256" key="7">
    <source>
        <dbReference type="ARBA" id="ARBA00022840"/>
    </source>
</evidence>
<evidence type="ECO:0000256" key="16">
    <source>
        <dbReference type="ARBA" id="ARBA00051942"/>
    </source>
</evidence>
<evidence type="ECO:0000256" key="5">
    <source>
        <dbReference type="ARBA" id="ARBA00022741"/>
    </source>
</evidence>
<dbReference type="Gene3D" id="1.10.510.10">
    <property type="entry name" value="Transferase(Phosphotransferase) domain 1"/>
    <property type="match status" value="1"/>
</dbReference>
<reference evidence="21" key="2">
    <citation type="submission" date="2025-08" db="UniProtKB">
        <authorList>
            <consortium name="Ensembl"/>
        </authorList>
    </citation>
    <scope>IDENTIFICATION</scope>
    <source>
        <strain evidence="21">Glennie</strain>
    </source>
</reference>
<dbReference type="OMA" id="PLKDEMT"/>
<evidence type="ECO:0000256" key="15">
    <source>
        <dbReference type="ARBA" id="ARBA00042459"/>
    </source>
</evidence>
<dbReference type="GO" id="GO:0051321">
    <property type="term" value="P:meiotic cell cycle"/>
    <property type="evidence" value="ECO:0007669"/>
    <property type="project" value="UniProtKB-KW"/>
</dbReference>
<dbReference type="GO" id="GO:0060631">
    <property type="term" value="P:regulation of meiosis I"/>
    <property type="evidence" value="ECO:0000318"/>
    <property type="project" value="GO_Central"/>
</dbReference>
<proteinExistence type="inferred from homology"/>
<dbReference type="Pfam" id="PF00069">
    <property type="entry name" value="Pkinase"/>
    <property type="match status" value="1"/>
</dbReference>
<dbReference type="SUPFAM" id="SSF56112">
    <property type="entry name" value="Protein kinase-like (PK-like)"/>
    <property type="match status" value="1"/>
</dbReference>
<evidence type="ECO:0000256" key="2">
    <source>
        <dbReference type="ARBA" id="ARBA00011903"/>
    </source>
</evidence>
<dbReference type="eggNOG" id="KOG0601">
    <property type="taxonomic scope" value="Eukaryota"/>
</dbReference>
<evidence type="ECO:0000256" key="10">
    <source>
        <dbReference type="ARBA" id="ARBA00023242"/>
    </source>
</evidence>
<evidence type="ECO:0000256" key="3">
    <source>
        <dbReference type="ARBA" id="ARBA00022679"/>
    </source>
</evidence>
<keyword evidence="10" id="KW-0539">Nucleus</keyword>
<dbReference type="Gene3D" id="3.30.200.20">
    <property type="entry name" value="Phosphorylase Kinase, domain 1"/>
    <property type="match status" value="1"/>
</dbReference>
<dbReference type="InterPro" id="IPR050339">
    <property type="entry name" value="CC_SR_Kinase"/>
</dbReference>
<evidence type="ECO:0000313" key="22">
    <source>
        <dbReference type="Proteomes" id="UP000002279"/>
    </source>
</evidence>
<keyword evidence="5 17" id="KW-0547">Nucleotide-binding</keyword>
<reference evidence="21" key="3">
    <citation type="submission" date="2025-09" db="UniProtKB">
        <authorList>
            <consortium name="Ensembl"/>
        </authorList>
    </citation>
    <scope>IDENTIFICATION</scope>
    <source>
        <strain evidence="21">Glennie</strain>
    </source>
</reference>
<comment type="similarity">
    <text evidence="12">Belongs to the protein kinase superfamily. Ser/Thr protein kinase family. GCN2 subfamily.</text>
</comment>
<keyword evidence="6" id="KW-0418">Kinase</keyword>
<sequence length="375" mass="41572">LPSQRSVLRESNMVSRYDTEFLELEKIGVGEFGSVFKCIKRLDGCIYAIKRSTRPLAGSLNELAALREVYAHAVLGHHPHVVRYYSAWAEDDHIIIQNEHCNGGSLQDLVLASKRSGQLLPEPELKNILLQVSLGLRGIHNSDLVHLDLKPSNIFICRKLTGESPAVLEEGETEDDCFLSASVMYKIGDLGHVTSIRNPQVEEGDSRFLAKEILQEEYRFLPKADVFALGLTVAVAAGAEDLPLNGTSWHHIRQGNLPPIPQRLSEDFYNLLKLTIDPDPAARPTAAALTRHPVLRPSLGRAAELRQQLDMEKVRTAKLESELRATRMLESLKQDLRQGGSRPSAPRAAPARPKGSRRLVGGKNARSLSLTFMGY</sequence>
<comment type="catalytic activity">
    <reaction evidence="16">
        <text>L-tyrosyl-[protein] + ATP = O-phospho-L-tyrosyl-[protein] + ADP + H(+)</text>
        <dbReference type="Rhea" id="RHEA:10596"/>
        <dbReference type="Rhea" id="RHEA-COMP:10136"/>
        <dbReference type="Rhea" id="RHEA-COMP:20101"/>
        <dbReference type="ChEBI" id="CHEBI:15378"/>
        <dbReference type="ChEBI" id="CHEBI:30616"/>
        <dbReference type="ChEBI" id="CHEBI:46858"/>
        <dbReference type="ChEBI" id="CHEBI:61978"/>
        <dbReference type="ChEBI" id="CHEBI:456216"/>
        <dbReference type="EC" id="2.7.10.2"/>
    </reaction>
    <physiologicalReaction direction="left-to-right" evidence="16">
        <dbReference type="Rhea" id="RHEA:10597"/>
    </physiologicalReaction>
</comment>
<dbReference type="SMART" id="SM00220">
    <property type="entry name" value="S_TKc"/>
    <property type="match status" value="1"/>
</dbReference>
<dbReference type="AlphaFoldDB" id="F7G6K4"/>
<dbReference type="PANTHER" id="PTHR11042:SF75">
    <property type="entry name" value="WEE1-LIKE PROTEIN KINASE 2"/>
    <property type="match status" value="1"/>
</dbReference>
<dbReference type="GO" id="GO:0004674">
    <property type="term" value="F:protein serine/threonine kinase activity"/>
    <property type="evidence" value="ECO:0007669"/>
    <property type="project" value="UniProtKB-KW"/>
</dbReference>
<keyword evidence="4" id="KW-0479">Metal-binding</keyword>
<keyword evidence="22" id="KW-1185">Reference proteome</keyword>
<evidence type="ECO:0000256" key="11">
    <source>
        <dbReference type="ARBA" id="ARBA00023254"/>
    </source>
</evidence>
<evidence type="ECO:0000256" key="4">
    <source>
        <dbReference type="ARBA" id="ARBA00022723"/>
    </source>
</evidence>
<dbReference type="InterPro" id="IPR017441">
    <property type="entry name" value="Protein_kinase_ATP_BS"/>
</dbReference>
<evidence type="ECO:0000256" key="9">
    <source>
        <dbReference type="ARBA" id="ARBA00023137"/>
    </source>
</evidence>
<dbReference type="Ensembl" id="ENSOANT00000014681.2">
    <property type="protein sequence ID" value="ENSOANP00000014678.2"/>
    <property type="gene ID" value="ENSOANG00000009220.3"/>
</dbReference>
<evidence type="ECO:0000256" key="13">
    <source>
        <dbReference type="ARBA" id="ARBA00040089"/>
    </source>
</evidence>
<dbReference type="PROSITE" id="PS50011">
    <property type="entry name" value="PROTEIN_KINASE_DOM"/>
    <property type="match status" value="1"/>
</dbReference>
<keyword evidence="7 17" id="KW-0067">ATP-binding</keyword>
<dbReference type="HOGENOM" id="CLU_000288_25_1_1"/>
<dbReference type="GeneTree" id="ENSGT00940000158803"/>
<dbReference type="FunFam" id="3.30.200.20:FF:000115">
    <property type="entry name" value="Wee1-like kinase 2"/>
    <property type="match status" value="1"/>
</dbReference>
<protein>
    <recommendedName>
        <fullName evidence="13">Wee1-like protein kinase 2</fullName>
        <ecNumber evidence="2">2.7.10.2</ecNumber>
    </recommendedName>
    <alternativeName>
        <fullName evidence="14">Wee1-like protein kinase 1B</fullName>
    </alternativeName>
    <alternativeName>
        <fullName evidence="15">Wee1B kinase</fullName>
    </alternativeName>
</protein>
<accession>F7G6K4</accession>
<dbReference type="InterPro" id="IPR000719">
    <property type="entry name" value="Prot_kinase_dom"/>
</dbReference>
<evidence type="ECO:0000259" key="20">
    <source>
        <dbReference type="PROSITE" id="PS50011"/>
    </source>
</evidence>
<feature type="domain" description="Protein kinase" evidence="20">
    <location>
        <begin position="21"/>
        <end position="295"/>
    </location>
</feature>
<evidence type="ECO:0000256" key="12">
    <source>
        <dbReference type="ARBA" id="ARBA00037982"/>
    </source>
</evidence>
<dbReference type="STRING" id="9258.ENSOANP00000014678"/>
<dbReference type="FunFam" id="1.10.510.10:FF:000217">
    <property type="entry name" value="Wee1-like protein kinase"/>
    <property type="match status" value="1"/>
</dbReference>
<dbReference type="GO" id="GO:0005634">
    <property type="term" value="C:nucleus"/>
    <property type="evidence" value="ECO:0000318"/>
    <property type="project" value="GO_Central"/>
</dbReference>
<feature type="region of interest" description="Disordered" evidence="19">
    <location>
        <begin position="334"/>
        <end position="363"/>
    </location>
</feature>
<evidence type="ECO:0000256" key="1">
    <source>
        <dbReference type="ARBA" id="ARBA00004123"/>
    </source>
</evidence>
<keyword evidence="11" id="KW-0469">Meiosis</keyword>
<evidence type="ECO:0000256" key="19">
    <source>
        <dbReference type="SAM" id="MobiDB-lite"/>
    </source>
</evidence>
<dbReference type="GO" id="GO:0005524">
    <property type="term" value="F:ATP binding"/>
    <property type="evidence" value="ECO:0007669"/>
    <property type="project" value="UniProtKB-UniRule"/>
</dbReference>
<gene>
    <name evidence="21" type="primary">WEE2</name>
</gene>
<comment type="subcellular location">
    <subcellularLocation>
        <location evidence="1">Nucleus</location>
    </subcellularLocation>
</comment>
<evidence type="ECO:0000256" key="14">
    <source>
        <dbReference type="ARBA" id="ARBA00041610"/>
    </source>
</evidence>
<feature type="binding site" evidence="17">
    <location>
        <position position="50"/>
    </location>
    <ligand>
        <name>ATP</name>
        <dbReference type="ChEBI" id="CHEBI:30616"/>
    </ligand>
</feature>
<feature type="compositionally biased region" description="Low complexity" evidence="19">
    <location>
        <begin position="339"/>
        <end position="353"/>
    </location>
</feature>
<dbReference type="Proteomes" id="UP000002279">
    <property type="component" value="Chromosome 10"/>
</dbReference>
<keyword evidence="3" id="KW-0808">Transferase</keyword>
<dbReference type="GO" id="GO:0004713">
    <property type="term" value="F:protein tyrosine kinase activity"/>
    <property type="evidence" value="ECO:0000318"/>
    <property type="project" value="GO_Central"/>
</dbReference>
<evidence type="ECO:0000256" key="6">
    <source>
        <dbReference type="ARBA" id="ARBA00022777"/>
    </source>
</evidence>
<evidence type="ECO:0000256" key="8">
    <source>
        <dbReference type="ARBA" id="ARBA00022842"/>
    </source>
</evidence>
<evidence type="ECO:0000313" key="21">
    <source>
        <dbReference type="Ensembl" id="ENSOANP00000014678.2"/>
    </source>
</evidence>
<evidence type="ECO:0000256" key="18">
    <source>
        <dbReference type="RuleBase" id="RU000304"/>
    </source>
</evidence>
<name>F7G6K4_ORNAN</name>
<evidence type="ECO:0000256" key="17">
    <source>
        <dbReference type="PROSITE-ProRule" id="PRU10141"/>
    </source>
</evidence>
<dbReference type="GO" id="GO:0004715">
    <property type="term" value="F:non-membrane spanning protein tyrosine kinase activity"/>
    <property type="evidence" value="ECO:0007669"/>
    <property type="project" value="UniProtKB-EC"/>
</dbReference>
<organism evidence="21 22">
    <name type="scientific">Ornithorhynchus anatinus</name>
    <name type="common">Duckbill platypus</name>
    <dbReference type="NCBI Taxonomy" id="9258"/>
    <lineage>
        <taxon>Eukaryota</taxon>
        <taxon>Metazoa</taxon>
        <taxon>Chordata</taxon>
        <taxon>Craniata</taxon>
        <taxon>Vertebrata</taxon>
        <taxon>Euteleostomi</taxon>
        <taxon>Mammalia</taxon>
        <taxon>Monotremata</taxon>
        <taxon>Ornithorhynchidae</taxon>
        <taxon>Ornithorhynchus</taxon>
    </lineage>
</organism>
<dbReference type="GO" id="GO:0005737">
    <property type="term" value="C:cytoplasm"/>
    <property type="evidence" value="ECO:0000318"/>
    <property type="project" value="GO_Central"/>
</dbReference>
<dbReference type="EC" id="2.7.10.2" evidence="2"/>
<dbReference type="PANTHER" id="PTHR11042">
    <property type="entry name" value="EUKARYOTIC TRANSLATION INITIATION FACTOR 2-ALPHA KINASE EIF2-ALPHA KINASE -RELATED"/>
    <property type="match status" value="1"/>
</dbReference>
<keyword evidence="8" id="KW-0460">Magnesium</keyword>
<dbReference type="InterPro" id="IPR008271">
    <property type="entry name" value="Ser/Thr_kinase_AS"/>
</dbReference>
<dbReference type="PROSITE" id="PS00108">
    <property type="entry name" value="PROTEIN_KINASE_ST"/>
    <property type="match status" value="1"/>
</dbReference>
<keyword evidence="9" id="KW-0829">Tyrosine-protein kinase</keyword>
<dbReference type="FunCoup" id="F7G6K4">
    <property type="interactions" value="826"/>
</dbReference>
<dbReference type="Bgee" id="ENSOANG00000009220">
    <property type="expression patterns" value="Expressed in ovary and 1 other cell type or tissue"/>
</dbReference>
<dbReference type="GO" id="GO:0046872">
    <property type="term" value="F:metal ion binding"/>
    <property type="evidence" value="ECO:0007669"/>
    <property type="project" value="UniProtKB-KW"/>
</dbReference>
<dbReference type="InterPro" id="IPR011009">
    <property type="entry name" value="Kinase-like_dom_sf"/>
</dbReference>
<reference evidence="21 22" key="1">
    <citation type="journal article" date="2008" name="Nature">
        <title>Genome analysis of the platypus reveals unique signatures of evolution.</title>
        <authorList>
            <person name="Warren W.C."/>
            <person name="Hillier L.W."/>
            <person name="Marshall Graves J.A."/>
            <person name="Birney E."/>
            <person name="Ponting C.P."/>
            <person name="Grutzner F."/>
            <person name="Belov K."/>
            <person name="Miller W."/>
            <person name="Clarke L."/>
            <person name="Chinwalla A.T."/>
            <person name="Yang S.P."/>
            <person name="Heger A."/>
            <person name="Locke D.P."/>
            <person name="Miethke P."/>
            <person name="Waters P.D."/>
            <person name="Veyrunes F."/>
            <person name="Fulton L."/>
            <person name="Fulton B."/>
            <person name="Graves T."/>
            <person name="Wallis J."/>
            <person name="Puente X.S."/>
            <person name="Lopez-Otin C."/>
            <person name="Ordonez G.R."/>
            <person name="Eichler E.E."/>
            <person name="Chen L."/>
            <person name="Cheng Z."/>
            <person name="Deakin J.E."/>
            <person name="Alsop A."/>
            <person name="Thompson K."/>
            <person name="Kirby P."/>
            <person name="Papenfuss A.T."/>
            <person name="Wakefield M.J."/>
            <person name="Olender T."/>
            <person name="Lancet D."/>
            <person name="Huttley G.A."/>
            <person name="Smit A.F."/>
            <person name="Pask A."/>
            <person name="Temple-Smith P."/>
            <person name="Batzer M.A."/>
            <person name="Walker J.A."/>
            <person name="Konkel M.K."/>
            <person name="Harris R.S."/>
            <person name="Whittington C.M."/>
            <person name="Wong E.S."/>
            <person name="Gemmell N.J."/>
            <person name="Buschiazzo E."/>
            <person name="Vargas Jentzsch I.M."/>
            <person name="Merkel A."/>
            <person name="Schmitz J."/>
            <person name="Zemann A."/>
            <person name="Churakov G."/>
            <person name="Kriegs J.O."/>
            <person name="Brosius J."/>
            <person name="Murchison E.P."/>
            <person name="Sachidanandam R."/>
            <person name="Smith C."/>
            <person name="Hannon G.J."/>
            <person name="Tsend-Ayush E."/>
            <person name="McMillan D."/>
            <person name="Attenborough R."/>
            <person name="Rens W."/>
            <person name="Ferguson-Smith M."/>
            <person name="Lefevre C.M."/>
            <person name="Sharp J.A."/>
            <person name="Nicholas K.R."/>
            <person name="Ray D.A."/>
            <person name="Kube M."/>
            <person name="Reinhardt R."/>
            <person name="Pringle T.H."/>
            <person name="Taylor J."/>
            <person name="Jones R.C."/>
            <person name="Nixon B."/>
            <person name="Dacheux J.L."/>
            <person name="Niwa H."/>
            <person name="Sekita Y."/>
            <person name="Huang X."/>
            <person name="Stark A."/>
            <person name="Kheradpour P."/>
            <person name="Kellis M."/>
            <person name="Flicek P."/>
            <person name="Chen Y."/>
            <person name="Webber C."/>
            <person name="Hardison R."/>
            <person name="Nelson J."/>
            <person name="Hallsworth-Pepin K."/>
            <person name="Delehaunty K."/>
            <person name="Markovic C."/>
            <person name="Minx P."/>
            <person name="Feng Y."/>
            <person name="Kremitzki C."/>
            <person name="Mitreva M."/>
            <person name="Glasscock J."/>
            <person name="Wylie T."/>
            <person name="Wohldmann P."/>
            <person name="Thiru P."/>
            <person name="Nhan M.N."/>
            <person name="Pohl C.S."/>
            <person name="Smith S.M."/>
            <person name="Hou S."/>
            <person name="Nefedov M."/>
            <person name="de Jong P.J."/>
            <person name="Renfree M.B."/>
            <person name="Mardis E.R."/>
            <person name="Wilson R.K."/>
        </authorList>
    </citation>
    <scope>NUCLEOTIDE SEQUENCE [LARGE SCALE GENOMIC DNA]</scope>
    <source>
        <strain evidence="21 22">Glennie</strain>
    </source>
</reference>
<dbReference type="InParanoid" id="F7G6K4"/>
<dbReference type="PROSITE" id="PS00107">
    <property type="entry name" value="PROTEIN_KINASE_ATP"/>
    <property type="match status" value="1"/>
</dbReference>